<dbReference type="Pfam" id="PF08240">
    <property type="entry name" value="ADH_N"/>
    <property type="match status" value="1"/>
</dbReference>
<dbReference type="EC" id="1.1.1.1" evidence="3"/>
<name>A0A1S3IMK1_LINAN</name>
<dbReference type="RefSeq" id="XP_013399465.1">
    <property type="nucleotide sequence ID" value="XM_013544011.2"/>
</dbReference>
<dbReference type="InterPro" id="IPR013154">
    <property type="entry name" value="ADH-like_N"/>
</dbReference>
<reference evidence="11" key="1">
    <citation type="submission" date="2025-08" db="UniProtKB">
        <authorList>
            <consortium name="RefSeq"/>
        </authorList>
    </citation>
    <scope>IDENTIFICATION</scope>
    <source>
        <tissue evidence="11">Gonads</tissue>
    </source>
</reference>
<organism evidence="10 11">
    <name type="scientific">Lingula anatina</name>
    <name type="common">Brachiopod</name>
    <name type="synonym">Lingula unguis</name>
    <dbReference type="NCBI Taxonomy" id="7574"/>
    <lineage>
        <taxon>Eukaryota</taxon>
        <taxon>Metazoa</taxon>
        <taxon>Spiralia</taxon>
        <taxon>Lophotrochozoa</taxon>
        <taxon>Brachiopoda</taxon>
        <taxon>Linguliformea</taxon>
        <taxon>Lingulata</taxon>
        <taxon>Lingulida</taxon>
        <taxon>Linguloidea</taxon>
        <taxon>Lingulidae</taxon>
        <taxon>Lingula</taxon>
    </lineage>
</organism>
<dbReference type="InParanoid" id="A0A1S3IMK1"/>
<dbReference type="Gene3D" id="3.90.180.10">
    <property type="entry name" value="Medium-chain alcohol dehydrogenases, catalytic domain"/>
    <property type="match status" value="1"/>
</dbReference>
<dbReference type="Pfam" id="PF00107">
    <property type="entry name" value="ADH_zinc_N"/>
    <property type="match status" value="1"/>
</dbReference>
<evidence type="ECO:0000256" key="3">
    <source>
        <dbReference type="ARBA" id="ARBA00013190"/>
    </source>
</evidence>
<dbReference type="KEGG" id="lak:106165700"/>
<dbReference type="AlphaFoldDB" id="A0A1S3IMK1"/>
<gene>
    <name evidence="11" type="primary">LOC106165700</name>
</gene>
<keyword evidence="7" id="KW-0520">NAD</keyword>
<evidence type="ECO:0000256" key="1">
    <source>
        <dbReference type="ARBA" id="ARBA00001947"/>
    </source>
</evidence>
<keyword evidence="5" id="KW-0862">Zinc</keyword>
<dbReference type="GO" id="GO:0005737">
    <property type="term" value="C:cytoplasm"/>
    <property type="evidence" value="ECO:0007669"/>
    <property type="project" value="TreeGrafter"/>
</dbReference>
<comment type="similarity">
    <text evidence="2">Belongs to the zinc-containing alcohol dehydrogenase family.</text>
</comment>
<evidence type="ECO:0000256" key="6">
    <source>
        <dbReference type="ARBA" id="ARBA00023002"/>
    </source>
</evidence>
<protein>
    <recommendedName>
        <fullName evidence="3">alcohol dehydrogenase</fullName>
        <ecNumber evidence="3">1.1.1.1</ecNumber>
    </recommendedName>
</protein>
<dbReference type="STRING" id="7574.A0A1S3IMK1"/>
<proteinExistence type="inferred from homology"/>
<dbReference type="InterPro" id="IPR013149">
    <property type="entry name" value="ADH-like_C"/>
</dbReference>
<dbReference type="SUPFAM" id="SSF50129">
    <property type="entry name" value="GroES-like"/>
    <property type="match status" value="1"/>
</dbReference>
<dbReference type="PANTHER" id="PTHR42940">
    <property type="entry name" value="ALCOHOL DEHYDROGENASE 1-RELATED"/>
    <property type="match status" value="1"/>
</dbReference>
<feature type="domain" description="Alcohol dehydrogenase-like N-terminal" evidence="9">
    <location>
        <begin position="29"/>
        <end position="146"/>
    </location>
</feature>
<dbReference type="GO" id="GO:0004022">
    <property type="term" value="F:alcohol dehydrogenase (NAD+) activity"/>
    <property type="evidence" value="ECO:0007669"/>
    <property type="project" value="UniProtKB-EC"/>
</dbReference>
<dbReference type="OrthoDB" id="3941538at2759"/>
<keyword evidence="10" id="KW-1185">Reference proteome</keyword>
<accession>A0A1S3IMK1</accession>
<dbReference type="Gene3D" id="3.40.50.720">
    <property type="entry name" value="NAD(P)-binding Rossmann-like Domain"/>
    <property type="match status" value="1"/>
</dbReference>
<evidence type="ECO:0000256" key="4">
    <source>
        <dbReference type="ARBA" id="ARBA00022723"/>
    </source>
</evidence>
<comment type="cofactor">
    <cofactor evidence="1">
        <name>Zn(2+)</name>
        <dbReference type="ChEBI" id="CHEBI:29105"/>
    </cofactor>
</comment>
<evidence type="ECO:0000259" key="9">
    <source>
        <dbReference type="Pfam" id="PF08240"/>
    </source>
</evidence>
<sequence length="355" mass="38365">MAKCTRVVFVGAEHNPCCLIDDCTVPTIGDGEVLVKVLLATVCGSDLHTISGQRKEATPSVLGHEAVAEIVTINRNASKFSPGDRVTFTVVDFCGECARCKGGLVQKCTRLFKYGHAQLADGTGFNGCYATHIVLRPGTHLVKIPDHVTDRMAAPINCALATMVNVMNSIPSIGDNKANHVALIQGAGLLGLYGCALLQDRGYQKVYCVDINRDRLTLVPLFGGIPNFISGNELTIDIDPDSVDTVIEVCGSPNVIQQGISLLRPGGTYLMVGMVHPNSKLNLTGEQIIRKCLTIKGIHNYGPADLEQAVEFISRTANKYPFERLVGGEEYSLRDITDAIKEAELRKYLRVAVKP</sequence>
<evidence type="ECO:0000259" key="8">
    <source>
        <dbReference type="Pfam" id="PF00107"/>
    </source>
</evidence>
<evidence type="ECO:0000256" key="2">
    <source>
        <dbReference type="ARBA" id="ARBA00008072"/>
    </source>
</evidence>
<dbReference type="GO" id="GO:0046872">
    <property type="term" value="F:metal ion binding"/>
    <property type="evidence" value="ECO:0007669"/>
    <property type="project" value="UniProtKB-KW"/>
</dbReference>
<dbReference type="PANTHER" id="PTHR42940:SF3">
    <property type="entry name" value="ALCOHOL DEHYDROGENASE 1-RELATED"/>
    <property type="match status" value="1"/>
</dbReference>
<dbReference type="InterPro" id="IPR036291">
    <property type="entry name" value="NAD(P)-bd_dom_sf"/>
</dbReference>
<evidence type="ECO:0000256" key="5">
    <source>
        <dbReference type="ARBA" id="ARBA00022833"/>
    </source>
</evidence>
<dbReference type="CDD" id="cd08231">
    <property type="entry name" value="MDR_TM0436_like"/>
    <property type="match status" value="1"/>
</dbReference>
<dbReference type="OMA" id="VHNYEPR"/>
<evidence type="ECO:0000313" key="11">
    <source>
        <dbReference type="RefSeq" id="XP_013399465.1"/>
    </source>
</evidence>
<keyword evidence="6" id="KW-0560">Oxidoreductase</keyword>
<keyword evidence="4" id="KW-0479">Metal-binding</keyword>
<evidence type="ECO:0000313" key="10">
    <source>
        <dbReference type="Proteomes" id="UP000085678"/>
    </source>
</evidence>
<dbReference type="InterPro" id="IPR011032">
    <property type="entry name" value="GroES-like_sf"/>
</dbReference>
<dbReference type="SUPFAM" id="SSF51735">
    <property type="entry name" value="NAD(P)-binding Rossmann-fold domains"/>
    <property type="match status" value="1"/>
</dbReference>
<evidence type="ECO:0000256" key="7">
    <source>
        <dbReference type="ARBA" id="ARBA00023027"/>
    </source>
</evidence>
<feature type="domain" description="Alcohol dehydrogenase-like C-terminal" evidence="8">
    <location>
        <begin position="190"/>
        <end position="314"/>
    </location>
</feature>
<dbReference type="Proteomes" id="UP000085678">
    <property type="component" value="Unplaced"/>
</dbReference>
<dbReference type="GeneID" id="106165700"/>